<dbReference type="InterPro" id="IPR013078">
    <property type="entry name" value="His_Pase_superF_clade-1"/>
</dbReference>
<dbReference type="InterPro" id="IPR050275">
    <property type="entry name" value="PGM_Phosphatase"/>
</dbReference>
<evidence type="ECO:0000313" key="2">
    <source>
        <dbReference type="Proteomes" id="UP001274830"/>
    </source>
</evidence>
<dbReference type="InterPro" id="IPR029033">
    <property type="entry name" value="His_PPase_superfam"/>
</dbReference>
<dbReference type="GeneID" id="89967968"/>
<sequence length="296" mass="33705">MAKAQESFSGFTYVPGIFSHDQQQTGPDSGFRAKTLPRLGILDREYPSCDTSNNDAQWQRLHQHLHRLNGIDPQRERYKVLYVARHGEGAHNVKEREVGRHEWERHWSKLEGDGNVTWLNPSLTEKGFKQARELGVFWRNAINHDLVPPPESLYTSPLWRCLQTTDATWSNVLDLRRSRPVVTEELREVYGVHTCDKRGSASAITEHFPDFVLAPGLSEEDELWTPDRRETLDEHADLWRTFLQHLFDTDTSTFVSITTHSGATRALYAAIDHPDVWLAAGSVVPIMVGGRTPGST</sequence>
<dbReference type="SUPFAM" id="SSF53254">
    <property type="entry name" value="Phosphoglycerate mutase-like"/>
    <property type="match status" value="1"/>
</dbReference>
<protein>
    <submittedName>
        <fullName evidence="1">Phosphoglycerate mutase pmu1</fullName>
    </submittedName>
</protein>
<accession>A0AAE0WIA9</accession>
<dbReference type="Proteomes" id="UP001274830">
    <property type="component" value="Unassembled WGS sequence"/>
</dbReference>
<dbReference type="Pfam" id="PF00300">
    <property type="entry name" value="His_Phos_1"/>
    <property type="match status" value="1"/>
</dbReference>
<proteinExistence type="predicted"/>
<dbReference type="Gene3D" id="3.40.50.1240">
    <property type="entry name" value="Phosphoglycerate mutase-like"/>
    <property type="match status" value="1"/>
</dbReference>
<dbReference type="AlphaFoldDB" id="A0AAE0WIA9"/>
<name>A0AAE0WIA9_9PEZI</name>
<dbReference type="SMART" id="SM00855">
    <property type="entry name" value="PGAM"/>
    <property type="match status" value="1"/>
</dbReference>
<keyword evidence="2" id="KW-1185">Reference proteome</keyword>
<evidence type="ECO:0000313" key="1">
    <source>
        <dbReference type="EMBL" id="KAK3669893.1"/>
    </source>
</evidence>
<dbReference type="RefSeq" id="XP_064688991.1">
    <property type="nucleotide sequence ID" value="XM_064843407.1"/>
</dbReference>
<organism evidence="1 2">
    <name type="scientific">Recurvomyces mirabilis</name>
    <dbReference type="NCBI Taxonomy" id="574656"/>
    <lineage>
        <taxon>Eukaryota</taxon>
        <taxon>Fungi</taxon>
        <taxon>Dikarya</taxon>
        <taxon>Ascomycota</taxon>
        <taxon>Pezizomycotina</taxon>
        <taxon>Dothideomycetes</taxon>
        <taxon>Dothideomycetidae</taxon>
        <taxon>Mycosphaerellales</taxon>
        <taxon>Teratosphaeriaceae</taxon>
        <taxon>Recurvomyces</taxon>
    </lineage>
</organism>
<reference evidence="1" key="1">
    <citation type="submission" date="2023-07" db="EMBL/GenBank/DDBJ databases">
        <title>Black Yeasts Isolated from many extreme environments.</title>
        <authorList>
            <person name="Coleine C."/>
            <person name="Stajich J.E."/>
            <person name="Selbmann L."/>
        </authorList>
    </citation>
    <scope>NUCLEOTIDE SEQUENCE</scope>
    <source>
        <strain evidence="1">CCFEE 5485</strain>
    </source>
</reference>
<dbReference type="CDD" id="cd07067">
    <property type="entry name" value="HP_PGM_like"/>
    <property type="match status" value="1"/>
</dbReference>
<dbReference type="PANTHER" id="PTHR48100">
    <property type="entry name" value="BROAD-SPECIFICITY PHOSPHATASE YOR283W-RELATED"/>
    <property type="match status" value="1"/>
</dbReference>
<dbReference type="GO" id="GO:0005737">
    <property type="term" value="C:cytoplasm"/>
    <property type="evidence" value="ECO:0007669"/>
    <property type="project" value="TreeGrafter"/>
</dbReference>
<dbReference type="EMBL" id="JAUTXT010000068">
    <property type="protein sequence ID" value="KAK3669893.1"/>
    <property type="molecule type" value="Genomic_DNA"/>
</dbReference>
<gene>
    <name evidence="1" type="primary">PMU1_3</name>
    <name evidence="1" type="ORF">LTR78_010204</name>
</gene>
<comment type="caution">
    <text evidence="1">The sequence shown here is derived from an EMBL/GenBank/DDBJ whole genome shotgun (WGS) entry which is preliminary data.</text>
</comment>
<dbReference type="GO" id="GO:0016791">
    <property type="term" value="F:phosphatase activity"/>
    <property type="evidence" value="ECO:0007669"/>
    <property type="project" value="TreeGrafter"/>
</dbReference>
<dbReference type="PANTHER" id="PTHR48100:SF1">
    <property type="entry name" value="HISTIDINE PHOSPHATASE FAMILY PROTEIN-RELATED"/>
    <property type="match status" value="1"/>
</dbReference>